<evidence type="ECO:0000256" key="4">
    <source>
        <dbReference type="SAM" id="MobiDB-lite"/>
    </source>
</evidence>
<dbReference type="Gene3D" id="3.80.10.10">
    <property type="entry name" value="Ribonuclease Inhibitor"/>
    <property type="match status" value="1"/>
</dbReference>
<dbReference type="InterPro" id="IPR050576">
    <property type="entry name" value="Cilia_flagella_integrity"/>
</dbReference>
<dbReference type="PROSITE" id="PS51450">
    <property type="entry name" value="LRR"/>
    <property type="match status" value="3"/>
</dbReference>
<dbReference type="GeneID" id="136807131"/>
<keyword evidence="1" id="KW-0433">Leucine-rich repeat</keyword>
<feature type="coiled-coil region" evidence="3">
    <location>
        <begin position="1260"/>
        <end position="1290"/>
    </location>
</feature>
<reference evidence="5" key="1">
    <citation type="submission" date="2021-01" db="UniProtKB">
        <authorList>
            <consortium name="EnsemblMetazoa"/>
        </authorList>
    </citation>
    <scope>IDENTIFICATION</scope>
</reference>
<dbReference type="OrthoDB" id="5989683at2759"/>
<dbReference type="Pfam" id="PF14580">
    <property type="entry name" value="LRR_9"/>
    <property type="match status" value="1"/>
</dbReference>
<dbReference type="SMART" id="SM00369">
    <property type="entry name" value="LRR_TYP"/>
    <property type="match status" value="4"/>
</dbReference>
<dbReference type="Proteomes" id="UP000594262">
    <property type="component" value="Unplaced"/>
</dbReference>
<dbReference type="PANTHER" id="PTHR45973:SF36">
    <property type="entry name" value="CENTRIOLIN"/>
    <property type="match status" value="1"/>
</dbReference>
<feature type="coiled-coil region" evidence="3">
    <location>
        <begin position="994"/>
        <end position="1028"/>
    </location>
</feature>
<feature type="coiled-coil region" evidence="3">
    <location>
        <begin position="1108"/>
        <end position="1167"/>
    </location>
</feature>
<feature type="compositionally biased region" description="Polar residues" evidence="4">
    <location>
        <begin position="1"/>
        <end position="11"/>
    </location>
</feature>
<name>A0A7M5UHP6_9CNID</name>
<dbReference type="InterPro" id="IPR032675">
    <property type="entry name" value="LRR_dom_sf"/>
</dbReference>
<dbReference type="InterPro" id="IPR001611">
    <property type="entry name" value="Leu-rich_rpt"/>
</dbReference>
<dbReference type="InterPro" id="IPR003591">
    <property type="entry name" value="Leu-rich_rpt_typical-subtyp"/>
</dbReference>
<feature type="coiled-coil region" evidence="3">
    <location>
        <begin position="920"/>
        <end position="968"/>
    </location>
</feature>
<organism evidence="5 6">
    <name type="scientific">Clytia hemisphaerica</name>
    <dbReference type="NCBI Taxonomy" id="252671"/>
    <lineage>
        <taxon>Eukaryota</taxon>
        <taxon>Metazoa</taxon>
        <taxon>Cnidaria</taxon>
        <taxon>Hydrozoa</taxon>
        <taxon>Hydroidolina</taxon>
        <taxon>Leptothecata</taxon>
        <taxon>Obeliida</taxon>
        <taxon>Clytiidae</taxon>
        <taxon>Clytia</taxon>
    </lineage>
</organism>
<evidence type="ECO:0000313" key="5">
    <source>
        <dbReference type="EnsemblMetazoa" id="CLYHEMP001253.1"/>
    </source>
</evidence>
<evidence type="ECO:0000313" key="6">
    <source>
        <dbReference type="Proteomes" id="UP000594262"/>
    </source>
</evidence>
<accession>A0A7M5UHP6</accession>
<dbReference type="EnsemblMetazoa" id="CLYHEMT001253.1">
    <property type="protein sequence ID" value="CLYHEMP001253.1"/>
    <property type="gene ID" value="CLYHEMG001253"/>
</dbReference>
<dbReference type="SMART" id="SM00365">
    <property type="entry name" value="LRR_SD22"/>
    <property type="match status" value="3"/>
</dbReference>
<feature type="compositionally biased region" description="Basic and acidic residues" evidence="4">
    <location>
        <begin position="1447"/>
        <end position="1457"/>
    </location>
</feature>
<evidence type="ECO:0000256" key="1">
    <source>
        <dbReference type="ARBA" id="ARBA00022614"/>
    </source>
</evidence>
<dbReference type="SUPFAM" id="SSF52075">
    <property type="entry name" value="Outer arm dynein light chain 1"/>
    <property type="match status" value="1"/>
</dbReference>
<feature type="coiled-coil region" evidence="3">
    <location>
        <begin position="620"/>
        <end position="863"/>
    </location>
</feature>
<keyword evidence="6" id="KW-1185">Reference proteome</keyword>
<feature type="region of interest" description="Disordered" evidence="4">
    <location>
        <begin position="1"/>
        <end position="73"/>
    </location>
</feature>
<feature type="coiled-coil region" evidence="3">
    <location>
        <begin position="431"/>
        <end position="458"/>
    </location>
</feature>
<protein>
    <submittedName>
        <fullName evidence="5">Uncharacterized protein</fullName>
    </submittedName>
</protein>
<keyword evidence="2" id="KW-0677">Repeat</keyword>
<feature type="region of interest" description="Disordered" evidence="4">
    <location>
        <begin position="1427"/>
        <end position="1457"/>
    </location>
</feature>
<proteinExistence type="predicted"/>
<evidence type="ECO:0000256" key="2">
    <source>
        <dbReference type="ARBA" id="ARBA00022737"/>
    </source>
</evidence>
<feature type="region of interest" description="Disordered" evidence="4">
    <location>
        <begin position="106"/>
        <end position="136"/>
    </location>
</feature>
<sequence length="1489" mass="172606">MNKWNRSQSPSAIPRLLQKRPLFGSADSIPRTPSPVKTKPGSKLPTPTIRKTNSTPNLKRGEILSDSASSNKETFQIKSVSIDDSRNNSISTEPFEELLMPSSHKLIHDSDSDDDKRESFLSGGHGEDNWLLSDGGNKIQPLLEMDVLVEESDFEDDDLPEDAETGVNRIENGACSSNRDFVIHQNVAGPLKNHDVATIEIQHNRAQIESCLDDQEPLSRETAVPTESGFLQQATKENVMYITENLIKRITKVADLNSIKKLNLCVAKQWKRKIQFIENLEPLRNLEMLKLSNNFITKIQKLNTLVNLRYLDLSMNQITNVEGLETLVNLESLYLDYNHIESFPNWFGKKMRSLQTFSISNNRFTKLDEFVKLASLSNLSLLDIRDNPCCRLNHLESFVVFHLRSLNTINGKVICIEMRNMADQRFSKDEIDCREKQINELQKQNTALLKENRKLTESQNQTGNIEKKLIDKVKTLKKSLHTCTQDLETKNGLLESKTTELNKACEKQYKLEQELAFYKLDAKFDEMWQMPPREGNEMETEEFNEHAYIGKARYKKASLPKDNIILNEEQSMRFSSFLSRLNPTQFRENENICTALEQALDIDLSDLDAYTQVERIQSKLDEKNLEVDEMRAFMNELEIKLEATENSLERKRKESNNLRNSLNSITNADNDRLQSTTFELNQVLQEKEKLEGYVQELNVKLDQSNKEIINQYQLIRNLENDLKIAEEMASRKVEMEQELQNLSQNAQENASKVGELVNQNKMLQRQLKQSSIEMTNLADQNSELNMACEEFAKEKEDSKQRIKELKGKVKSSRKEEGLVASLEEERDQLIMKNNELKKKMDENRLLKENYDSLLGEYQTLQRTLRTKDSDRNEVFDYIKTLVNDMLLGQTLQQPVDVHDKSMQATLTNLCNTSTDYVQSHNDLKQRLANSQLKMKQLMEHNQQVEKENRQLLDAIQALKEDIDVKESEVRVRNSEFNSLKDHYKNEEEKNLKSLKEYDEISSELRGCLEKLEQENEDLKRQLEGMNKKILKAKVGQKKSDDQLKIAQQHVDDIIRKELQEMRDDNMELTQSLEASMKEATYWENQVNLKDNEFREKIEAKEGAFADEMEKLLDELRLTKNYIAALQKDVDEKKQDNKTQVEGLTKNLEQMEDEVQKMRNEKQDLNGVFDEISDIKSTLLHLSKEVHSKTPNRYEDLSNKLNILEAKISSKSLPNKGAKKNQQQATKDVNKSLQKALKQVDKFKSMLHDKCAELEKSNVPSKILSLQREEISNLIQELQQKEEDIRRLSANQNTPNSYPSPTHTFHSHSPTNYHSPNYKHSDRMIMSPAKSAVPVPERISPSSSPNLDRRKNVPVLTVPTSPLHHNTYQGDVIDNVIDRDVIEHGDDIKHVTFTSRDGEVSHTYPNVIHHKHFFNNNEEEKVFTSTILPDANHTKENFDQNNSPPRRKKEEDQFSKERDRDHLKWELTRLEAKVGDAMIRRSLHRKQFHY</sequence>
<dbReference type="RefSeq" id="XP_066919807.1">
    <property type="nucleotide sequence ID" value="XM_067063706.1"/>
</dbReference>
<evidence type="ECO:0000256" key="3">
    <source>
        <dbReference type="SAM" id="Coils"/>
    </source>
</evidence>
<feature type="compositionally biased region" description="Basic and acidic residues" evidence="4">
    <location>
        <begin position="106"/>
        <end position="119"/>
    </location>
</feature>
<keyword evidence="3" id="KW-0175">Coiled coil</keyword>
<dbReference type="PANTHER" id="PTHR45973">
    <property type="entry name" value="PROTEIN PHOSPHATASE 1 REGULATORY SUBUNIT SDS22-RELATED"/>
    <property type="match status" value="1"/>
</dbReference>